<sequence length="303" mass="34092">MRKTRVIILIIFLFIFIIASILFFIGYLKPKGAGIFIESQPPSSVIIDGEQLGRTPYKETRNPKEITLKLIPESFEKPLSTYETRISLVPGIETYIKREFGESEESSSGEVLSFEKIGGDESSLAIVTIPDSAQIAIDNTSKAFAPYKTSAISEGNHQIKVSLPGYLEKIVSIKTQKGYKLTALIKLSQDKEYVKGEEKAAEEEVVVEEEESKKTMIKIKETGVGFLRVRNEPSTLGEEIDRVEPGKMFVLIEEDEETGWFKIEYEEGKQGWITNQYAEKVEEGEDTDLEENEKVSVTPTKKS</sequence>
<name>A0A1F7X6Y6_9BACT</name>
<proteinExistence type="predicted"/>
<feature type="region of interest" description="Disordered" evidence="1">
    <location>
        <begin position="281"/>
        <end position="303"/>
    </location>
</feature>
<protein>
    <recommendedName>
        <fullName evidence="3">SH3b domain-containing protein</fullName>
    </recommendedName>
</protein>
<reference evidence="4 5" key="1">
    <citation type="journal article" date="2016" name="Nat. Commun.">
        <title>Thousands of microbial genomes shed light on interconnected biogeochemical processes in an aquifer system.</title>
        <authorList>
            <person name="Anantharaman K."/>
            <person name="Brown C.T."/>
            <person name="Hug L.A."/>
            <person name="Sharon I."/>
            <person name="Castelle C.J."/>
            <person name="Probst A.J."/>
            <person name="Thomas B.C."/>
            <person name="Singh A."/>
            <person name="Wilkins M.J."/>
            <person name="Karaoz U."/>
            <person name="Brodie E.L."/>
            <person name="Williams K.H."/>
            <person name="Hubbard S.S."/>
            <person name="Banfield J.F."/>
        </authorList>
    </citation>
    <scope>NUCLEOTIDE SEQUENCE [LARGE SCALE GENOMIC DNA]</scope>
</reference>
<dbReference type="Pfam" id="PF08239">
    <property type="entry name" value="SH3_3"/>
    <property type="match status" value="1"/>
</dbReference>
<organism evidence="4 5">
    <name type="scientific">Candidatus Woesebacteria bacterium RBG_16_34_12</name>
    <dbReference type="NCBI Taxonomy" id="1802480"/>
    <lineage>
        <taxon>Bacteria</taxon>
        <taxon>Candidatus Woeseibacteriota</taxon>
    </lineage>
</organism>
<dbReference type="Proteomes" id="UP000177053">
    <property type="component" value="Unassembled WGS sequence"/>
</dbReference>
<dbReference type="Pfam" id="PF08308">
    <property type="entry name" value="PEGA"/>
    <property type="match status" value="1"/>
</dbReference>
<dbReference type="PROSITE" id="PS51781">
    <property type="entry name" value="SH3B"/>
    <property type="match status" value="1"/>
</dbReference>
<dbReference type="AlphaFoldDB" id="A0A1F7X6Y6"/>
<comment type="caution">
    <text evidence="4">The sequence shown here is derived from an EMBL/GenBank/DDBJ whole genome shotgun (WGS) entry which is preliminary data.</text>
</comment>
<keyword evidence="2" id="KW-1133">Transmembrane helix</keyword>
<dbReference type="SMART" id="SM00287">
    <property type="entry name" value="SH3b"/>
    <property type="match status" value="1"/>
</dbReference>
<dbReference type="InterPro" id="IPR013229">
    <property type="entry name" value="PEGA"/>
</dbReference>
<evidence type="ECO:0000256" key="1">
    <source>
        <dbReference type="SAM" id="MobiDB-lite"/>
    </source>
</evidence>
<evidence type="ECO:0000256" key="2">
    <source>
        <dbReference type="SAM" id="Phobius"/>
    </source>
</evidence>
<dbReference type="EMBL" id="MGFS01000028">
    <property type="protein sequence ID" value="OGM10840.1"/>
    <property type="molecule type" value="Genomic_DNA"/>
</dbReference>
<feature type="compositionally biased region" description="Acidic residues" evidence="1">
    <location>
        <begin position="282"/>
        <end position="291"/>
    </location>
</feature>
<keyword evidence="2" id="KW-0812">Transmembrane</keyword>
<dbReference type="Gene3D" id="2.30.30.40">
    <property type="entry name" value="SH3 Domains"/>
    <property type="match status" value="1"/>
</dbReference>
<evidence type="ECO:0000313" key="4">
    <source>
        <dbReference type="EMBL" id="OGM10840.1"/>
    </source>
</evidence>
<feature type="domain" description="SH3b" evidence="3">
    <location>
        <begin position="217"/>
        <end position="282"/>
    </location>
</feature>
<dbReference type="InterPro" id="IPR003646">
    <property type="entry name" value="SH3-like_bac-type"/>
</dbReference>
<gene>
    <name evidence="4" type="ORF">A2Z22_03065</name>
</gene>
<evidence type="ECO:0000259" key="3">
    <source>
        <dbReference type="PROSITE" id="PS51781"/>
    </source>
</evidence>
<accession>A0A1F7X6Y6</accession>
<feature type="transmembrane region" description="Helical" evidence="2">
    <location>
        <begin position="7"/>
        <end position="28"/>
    </location>
</feature>
<keyword evidence="2" id="KW-0472">Membrane</keyword>
<evidence type="ECO:0000313" key="5">
    <source>
        <dbReference type="Proteomes" id="UP000177053"/>
    </source>
</evidence>